<comment type="catalytic activity">
    <reaction evidence="8">
        <text>Endonucleolytic cleavage of RNA, removing extra 3' nucleotides from tRNA precursor, generating 3' termini of tRNAs. A 3'-hydroxy group is left at the tRNA terminus and a 5'-phosphoryl group is left at the trailer molecule.</text>
        <dbReference type="EC" id="3.1.26.11"/>
    </reaction>
</comment>
<keyword evidence="4 8" id="KW-0479">Metal-binding</keyword>
<dbReference type="EC" id="3.1.26.11" evidence="8"/>
<dbReference type="Gene3D" id="3.60.15.10">
    <property type="entry name" value="Ribonuclease Z/Hydroxyacylglutathione hydrolase-like"/>
    <property type="match status" value="1"/>
</dbReference>
<comment type="cofactor">
    <cofactor evidence="8">
        <name>Zn(2+)</name>
        <dbReference type="ChEBI" id="CHEBI:29105"/>
    </cofactor>
    <text evidence="8">Binds 2 Zn(2+) ions.</text>
</comment>
<evidence type="ECO:0000256" key="6">
    <source>
        <dbReference type="ARBA" id="ARBA00022801"/>
    </source>
</evidence>
<gene>
    <name evidence="8 9" type="primary">rnz</name>
    <name evidence="9" type="ORF">DLJ48_08115</name>
</gene>
<dbReference type="Pfam" id="PF23023">
    <property type="entry name" value="Anti-Pycsar_Apyc1"/>
    <property type="match status" value="1"/>
</dbReference>
<dbReference type="GO" id="GO:0042781">
    <property type="term" value="F:3'-tRNA processing endoribonuclease activity"/>
    <property type="evidence" value="ECO:0007669"/>
    <property type="project" value="UniProtKB-EC"/>
</dbReference>
<dbReference type="InterPro" id="IPR036866">
    <property type="entry name" value="RibonucZ/Hydroxyglut_hydro"/>
</dbReference>
<dbReference type="InterPro" id="IPR013471">
    <property type="entry name" value="RNase_Z/BN"/>
</dbReference>
<dbReference type="NCBIfam" id="TIGR02651">
    <property type="entry name" value="RNase_Z"/>
    <property type="match status" value="1"/>
</dbReference>
<evidence type="ECO:0000256" key="2">
    <source>
        <dbReference type="ARBA" id="ARBA00022694"/>
    </source>
</evidence>
<keyword evidence="2 8" id="KW-0819">tRNA processing</keyword>
<comment type="subunit">
    <text evidence="1 8">Homodimer.</text>
</comment>
<organism evidence="9 10">
    <name type="scientific">Oenococcus sicerae</name>
    <dbReference type="NCBI Taxonomy" id="2203724"/>
    <lineage>
        <taxon>Bacteria</taxon>
        <taxon>Bacillati</taxon>
        <taxon>Bacillota</taxon>
        <taxon>Bacilli</taxon>
        <taxon>Lactobacillales</taxon>
        <taxon>Lactobacillaceae</taxon>
        <taxon>Oenococcus</taxon>
    </lineage>
</organism>
<dbReference type="RefSeq" id="WP_128686954.1">
    <property type="nucleotide sequence ID" value="NZ_CP029684.2"/>
</dbReference>
<comment type="similarity">
    <text evidence="8">Belongs to the RNase Z family.</text>
</comment>
<reference evidence="9 10" key="1">
    <citation type="journal article" date="2019" name="Syst. Appl. Microbiol.">
        <title>Oenococcus sicerae sp. nov., isolated from French cider.</title>
        <authorList>
            <person name="Cousin F.J."/>
            <person name="Le Guellec R."/>
            <person name="Chagnot C."/>
            <person name="Goux D."/>
            <person name="Dalmasso M."/>
            <person name="Laplace J.M."/>
            <person name="Cretenet M."/>
        </authorList>
    </citation>
    <scope>NUCLEOTIDE SEQUENCE [LARGE SCALE GENOMIC DNA]</scope>
    <source>
        <strain evidence="9 10">UCMA 15228</strain>
    </source>
</reference>
<evidence type="ECO:0000256" key="1">
    <source>
        <dbReference type="ARBA" id="ARBA00011738"/>
    </source>
</evidence>
<evidence type="ECO:0000256" key="4">
    <source>
        <dbReference type="ARBA" id="ARBA00022723"/>
    </source>
</evidence>
<keyword evidence="5 8" id="KW-0255">Endonuclease</keyword>
<feature type="binding site" evidence="8">
    <location>
        <position position="276"/>
    </location>
    <ligand>
        <name>Zn(2+)</name>
        <dbReference type="ChEBI" id="CHEBI:29105"/>
        <label>2</label>
        <note>catalytic</note>
    </ligand>
</feature>
<dbReference type="HAMAP" id="MF_01818">
    <property type="entry name" value="RNase_Z_BN"/>
    <property type="match status" value="1"/>
</dbReference>
<dbReference type="EMBL" id="CP029684">
    <property type="protein sequence ID" value="QAS70487.1"/>
    <property type="molecule type" value="Genomic_DNA"/>
</dbReference>
<dbReference type="CDD" id="cd07717">
    <property type="entry name" value="RNaseZ_ZiPD-like_MBL-fold"/>
    <property type="match status" value="1"/>
</dbReference>
<dbReference type="SUPFAM" id="SSF56281">
    <property type="entry name" value="Metallo-hydrolase/oxidoreductase"/>
    <property type="match status" value="1"/>
</dbReference>
<name>A0ABX5QNZ7_9LACO</name>
<keyword evidence="10" id="KW-1185">Reference proteome</keyword>
<proteinExistence type="inferred from homology"/>
<feature type="binding site" evidence="8">
    <location>
        <position position="67"/>
    </location>
    <ligand>
        <name>Zn(2+)</name>
        <dbReference type="ChEBI" id="CHEBI:29105"/>
        <label>2</label>
        <note>catalytic</note>
    </ligand>
</feature>
<evidence type="ECO:0000256" key="8">
    <source>
        <dbReference type="HAMAP-Rule" id="MF_01818"/>
    </source>
</evidence>
<feature type="binding site" evidence="8">
    <location>
        <position position="65"/>
    </location>
    <ligand>
        <name>Zn(2+)</name>
        <dbReference type="ChEBI" id="CHEBI:29105"/>
        <label>1</label>
        <note>catalytic</note>
    </ligand>
</feature>
<evidence type="ECO:0000256" key="5">
    <source>
        <dbReference type="ARBA" id="ARBA00022759"/>
    </source>
</evidence>
<sequence length="325" mass="35710">MELEFLGTGAGQPSKQRNVTSIALRLLDERNEVWLFDVGEATQHQLLKSNTRSRKVTKIFITHMHGDHIFGLPGFLTSRNFQGSEIIDGGRPTDLTIYGPAALQQFVFSVLRAAQVRLQYRVNFVQVHTGVIFNDKQFSVSAFAMNHGIEDYAYRVVEKDTVGELEVQKLLDLGLQSGPVFGKIKAGQTIKLSDGRVINGQEFVGSDRPGRIVAIVLDTKETPAIIDAAKNADVLVHEATYDGDNSVMAKKHGHSTSVQAAEHAKKAGAKGLILTHISARYLGHMADQLVKQAKSVFPNTEIAHDLEVFDIPAKKSERKDQVNAG</sequence>
<feature type="binding site" evidence="8">
    <location>
        <position position="68"/>
    </location>
    <ligand>
        <name>Zn(2+)</name>
        <dbReference type="ChEBI" id="CHEBI:29105"/>
        <label>2</label>
        <note>catalytic</note>
    </ligand>
</feature>
<accession>A0ABX5QNZ7</accession>
<evidence type="ECO:0000313" key="10">
    <source>
        <dbReference type="Proteomes" id="UP000286907"/>
    </source>
</evidence>
<evidence type="ECO:0000313" key="9">
    <source>
        <dbReference type="EMBL" id="QAS70487.1"/>
    </source>
</evidence>
<evidence type="ECO:0000256" key="3">
    <source>
        <dbReference type="ARBA" id="ARBA00022722"/>
    </source>
</evidence>
<keyword evidence="3 8" id="KW-0540">Nuclease</keyword>
<protein>
    <recommendedName>
        <fullName evidence="8">Ribonuclease Z</fullName>
        <shortName evidence="8">RNase Z</shortName>
        <ecNumber evidence="8">3.1.26.11</ecNumber>
    </recommendedName>
    <alternativeName>
        <fullName evidence="8">tRNA 3 endonuclease</fullName>
    </alternativeName>
    <alternativeName>
        <fullName evidence="8">tRNase Z</fullName>
    </alternativeName>
</protein>
<dbReference type="Proteomes" id="UP000286907">
    <property type="component" value="Chromosome"/>
</dbReference>
<feature type="active site" description="Proton acceptor" evidence="8">
    <location>
        <position position="67"/>
    </location>
</feature>
<keyword evidence="6 8" id="KW-0378">Hydrolase</keyword>
<evidence type="ECO:0000256" key="7">
    <source>
        <dbReference type="ARBA" id="ARBA00022833"/>
    </source>
</evidence>
<dbReference type="NCBIfam" id="NF000801">
    <property type="entry name" value="PRK00055.1-3"/>
    <property type="match status" value="1"/>
</dbReference>
<feature type="binding site" evidence="8">
    <location>
        <position position="218"/>
    </location>
    <ligand>
        <name>Zn(2+)</name>
        <dbReference type="ChEBI" id="CHEBI:29105"/>
        <label>1</label>
        <note>catalytic</note>
    </ligand>
</feature>
<feature type="binding site" evidence="8">
    <location>
        <position position="63"/>
    </location>
    <ligand>
        <name>Zn(2+)</name>
        <dbReference type="ChEBI" id="CHEBI:29105"/>
        <label>1</label>
        <note>catalytic</note>
    </ligand>
</feature>
<dbReference type="PANTHER" id="PTHR46018:SF2">
    <property type="entry name" value="ZINC PHOSPHODIESTERASE ELAC PROTEIN 1"/>
    <property type="match status" value="1"/>
</dbReference>
<dbReference type="PANTHER" id="PTHR46018">
    <property type="entry name" value="ZINC PHOSPHODIESTERASE ELAC PROTEIN 1"/>
    <property type="match status" value="1"/>
</dbReference>
<keyword evidence="7 8" id="KW-0862">Zinc</keyword>
<feature type="binding site" evidence="8">
    <location>
        <position position="218"/>
    </location>
    <ligand>
        <name>Zn(2+)</name>
        <dbReference type="ChEBI" id="CHEBI:29105"/>
        <label>2</label>
        <note>catalytic</note>
    </ligand>
</feature>
<feature type="binding site" evidence="8">
    <location>
        <position position="147"/>
    </location>
    <ligand>
        <name>Zn(2+)</name>
        <dbReference type="ChEBI" id="CHEBI:29105"/>
        <label>1</label>
        <note>catalytic</note>
    </ligand>
</feature>
<comment type="function">
    <text evidence="8">Zinc phosphodiesterase, which displays some tRNA 3'-processing endonuclease activity. Probably involved in tRNA maturation, by removing a 3'-trailer from precursor tRNA.</text>
</comment>